<feature type="binding site" evidence="9">
    <location>
        <position position="222"/>
    </location>
    <ligand>
        <name>Mn(2+)</name>
        <dbReference type="ChEBI" id="CHEBI:29035"/>
    </ligand>
</feature>
<dbReference type="RefSeq" id="WP_128673093.1">
    <property type="nucleotide sequence ID" value="NZ_CAUQHB010000013.1"/>
</dbReference>
<comment type="cofactor">
    <cofactor evidence="9">
        <name>Mg(2+)</name>
        <dbReference type="ChEBI" id="CHEBI:18420"/>
    </cofactor>
    <cofactor evidence="9">
        <name>Mn(2+)</name>
        <dbReference type="ChEBI" id="CHEBI:29035"/>
    </cofactor>
</comment>
<dbReference type="InterPro" id="IPR042211">
    <property type="entry name" value="CRISPR-assoc_Cas1_N"/>
</dbReference>
<dbReference type="InterPro" id="IPR019858">
    <property type="entry name" value="CRISPR-assoc_Cas1_HMARI/TNEAP"/>
</dbReference>
<dbReference type="GO" id="GO:0003677">
    <property type="term" value="F:DNA binding"/>
    <property type="evidence" value="ECO:0007669"/>
    <property type="project" value="UniProtKB-KW"/>
</dbReference>
<keyword evidence="4 9" id="KW-0378">Hydrolase</keyword>
<feature type="binding site" evidence="9">
    <location>
        <position position="157"/>
    </location>
    <ligand>
        <name>Mn(2+)</name>
        <dbReference type="ChEBI" id="CHEBI:29035"/>
    </ligand>
</feature>
<dbReference type="InterPro" id="IPR042206">
    <property type="entry name" value="CRISPR-assoc_Cas1_C"/>
</dbReference>
<evidence type="ECO:0000256" key="5">
    <source>
        <dbReference type="ARBA" id="ARBA00022842"/>
    </source>
</evidence>
<dbReference type="CDD" id="cd09722">
    <property type="entry name" value="Cas1_I-B"/>
    <property type="match status" value="1"/>
</dbReference>
<accession>A0A3P3QZT8</accession>
<comment type="similarity">
    <text evidence="9">Belongs to the CRISPR-associated endonuclease Cas1 family.</text>
</comment>
<evidence type="ECO:0000313" key="11">
    <source>
        <dbReference type="Proteomes" id="UP000272490"/>
    </source>
</evidence>
<comment type="function">
    <text evidence="9">CRISPR (clustered regularly interspaced short palindromic repeat), is an adaptive immune system that provides protection against mobile genetic elements (viruses, transposable elements and conjugative plasmids). CRISPR clusters contain spacers, sequences complementary to antecedent mobile elements, and target invading nucleic acids. CRISPR clusters are transcribed and processed into CRISPR RNA (crRNA). Acts as a dsDNA endonuclease. Involved in the integration of spacer DNA into the CRISPR cassette.</text>
</comment>
<sequence>MKNSLYIYQNGELSRKDNTLRFTGEEGGKKDIPVNSISEIYFFGEDTVNTKLITFLAQNNIMVHFFNYYDFYVSSLVPREMKVSGKLLVKQVEHYTDKEKRIELAKEFVKSAGNNIYRNLRYYNGRGKDVKDAMNEITYLLNEVEKCDNIQQLMGVEGNIHKIYYSQWNVIIDQETDFTTRVKRPPDNMVNTLISYINSLVYTTVLGEIYKTQLNPTISYLHEPGVSRFSLSLDIAEIFKPLIADRLIFSLLNKNQIKEKHFSKGLDYLHLSEQGSKIILAEYDKRLKQTIMHKELGREVSYRYLIRLECYKMIKHLYEEKKYDAFVMWW</sequence>
<keyword evidence="11" id="KW-1185">Reference proteome</keyword>
<dbReference type="InterPro" id="IPR002729">
    <property type="entry name" value="CRISPR-assoc_Cas1"/>
</dbReference>
<dbReference type="Gene3D" id="3.100.10.20">
    <property type="entry name" value="CRISPR-associated endonuclease Cas1, N-terminal domain"/>
    <property type="match status" value="1"/>
</dbReference>
<keyword evidence="8 9" id="KW-0464">Manganese</keyword>
<evidence type="ECO:0000256" key="4">
    <source>
        <dbReference type="ARBA" id="ARBA00022801"/>
    </source>
</evidence>
<dbReference type="GO" id="GO:0046872">
    <property type="term" value="F:metal ion binding"/>
    <property type="evidence" value="ECO:0007669"/>
    <property type="project" value="UniProtKB-UniRule"/>
</dbReference>
<evidence type="ECO:0000256" key="7">
    <source>
        <dbReference type="ARBA" id="ARBA00023125"/>
    </source>
</evidence>
<proteinExistence type="inferred from homology"/>
<dbReference type="GO" id="GO:0043571">
    <property type="term" value="P:maintenance of CRISPR repeat elements"/>
    <property type="evidence" value="ECO:0007669"/>
    <property type="project" value="UniProtKB-UniRule"/>
</dbReference>
<dbReference type="Pfam" id="PF01867">
    <property type="entry name" value="Cas_Cas1"/>
    <property type="match status" value="1"/>
</dbReference>
<dbReference type="NCBIfam" id="TIGR03641">
    <property type="entry name" value="cas1_HMARI"/>
    <property type="match status" value="1"/>
</dbReference>
<dbReference type="HAMAP" id="MF_01470">
    <property type="entry name" value="Cas1"/>
    <property type="match status" value="1"/>
</dbReference>
<dbReference type="GO" id="GO:0016787">
    <property type="term" value="F:hydrolase activity"/>
    <property type="evidence" value="ECO:0007669"/>
    <property type="project" value="UniProtKB-KW"/>
</dbReference>
<dbReference type="AlphaFoldDB" id="A0A3P3QZT8"/>
<keyword evidence="7 9" id="KW-0238">DNA-binding</keyword>
<gene>
    <name evidence="10" type="primary">cas1b</name>
    <name evidence="9" type="synonym">cas1</name>
    <name evidence="10" type="ORF">EHV10_01435</name>
</gene>
<dbReference type="Gene3D" id="1.20.120.920">
    <property type="entry name" value="CRISPR-associated endonuclease Cas1, C-terminal domain"/>
    <property type="match status" value="1"/>
</dbReference>
<keyword evidence="1 9" id="KW-0540">Nuclease</keyword>
<evidence type="ECO:0000313" key="10">
    <source>
        <dbReference type="EMBL" id="RRJ26721.1"/>
    </source>
</evidence>
<feature type="binding site" evidence="9">
    <location>
        <position position="237"/>
    </location>
    <ligand>
        <name>Mn(2+)</name>
        <dbReference type="ChEBI" id="CHEBI:29035"/>
    </ligand>
</feature>
<dbReference type="PANTHER" id="PTHR43219">
    <property type="entry name" value="CRISPR-ASSOCIATED ENDONUCLEASE CAS1"/>
    <property type="match status" value="1"/>
</dbReference>
<keyword evidence="3 9" id="KW-0255">Endonuclease</keyword>
<dbReference type="NCBIfam" id="TIGR00287">
    <property type="entry name" value="cas1"/>
    <property type="match status" value="1"/>
</dbReference>
<evidence type="ECO:0000256" key="6">
    <source>
        <dbReference type="ARBA" id="ARBA00023118"/>
    </source>
</evidence>
<keyword evidence="6 9" id="KW-0051">Antiviral defense</keyword>
<evidence type="ECO:0000256" key="2">
    <source>
        <dbReference type="ARBA" id="ARBA00022723"/>
    </source>
</evidence>
<comment type="caution">
    <text evidence="10">The sequence shown here is derived from an EMBL/GenBank/DDBJ whole genome shotgun (WGS) entry which is preliminary data.</text>
</comment>
<evidence type="ECO:0000256" key="9">
    <source>
        <dbReference type="HAMAP-Rule" id="MF_01470"/>
    </source>
</evidence>
<keyword evidence="2 9" id="KW-0479">Metal-binding</keyword>
<comment type="subunit">
    <text evidence="9">Homodimer, forms a heterotetramer with a Cas2 homodimer.</text>
</comment>
<evidence type="ECO:0000256" key="8">
    <source>
        <dbReference type="ARBA" id="ARBA00023211"/>
    </source>
</evidence>
<evidence type="ECO:0000256" key="3">
    <source>
        <dbReference type="ARBA" id="ARBA00022759"/>
    </source>
</evidence>
<organism evidence="10 11">
    <name type="scientific">Lachnoanaerobaculum gingivalis</name>
    <dbReference type="NCBI Taxonomy" id="2490855"/>
    <lineage>
        <taxon>Bacteria</taxon>
        <taxon>Bacillati</taxon>
        <taxon>Bacillota</taxon>
        <taxon>Clostridia</taxon>
        <taxon>Lachnospirales</taxon>
        <taxon>Lachnospiraceae</taxon>
        <taxon>Lachnoanaerobaculum</taxon>
    </lineage>
</organism>
<dbReference type="EC" id="3.1.-.-" evidence="9"/>
<reference evidence="10 11" key="1">
    <citation type="submission" date="2018-11" db="EMBL/GenBank/DDBJ databases">
        <title>Genome sequencing of Lachnoanaerobaculum sp. KCOM 2030 (= ChDC B114).</title>
        <authorList>
            <person name="Kook J.-K."/>
            <person name="Park S.-N."/>
            <person name="Lim Y.K."/>
        </authorList>
    </citation>
    <scope>NUCLEOTIDE SEQUENCE [LARGE SCALE GENOMIC DNA]</scope>
    <source>
        <strain evidence="10 11">KCOM 2030</strain>
    </source>
</reference>
<name>A0A3P3QZT8_9FIRM</name>
<dbReference type="OrthoDB" id="9803119at2"/>
<dbReference type="PANTHER" id="PTHR43219:SF1">
    <property type="entry name" value="CRISPR-ASSOCIATED ENDONUCLEASE CAS1"/>
    <property type="match status" value="1"/>
</dbReference>
<keyword evidence="5 9" id="KW-0460">Magnesium</keyword>
<dbReference type="Proteomes" id="UP000272490">
    <property type="component" value="Unassembled WGS sequence"/>
</dbReference>
<dbReference type="EMBL" id="RRCO01000001">
    <property type="protein sequence ID" value="RRJ26721.1"/>
    <property type="molecule type" value="Genomic_DNA"/>
</dbReference>
<evidence type="ECO:0000256" key="1">
    <source>
        <dbReference type="ARBA" id="ARBA00022722"/>
    </source>
</evidence>
<dbReference type="GO" id="GO:0004520">
    <property type="term" value="F:DNA endonuclease activity"/>
    <property type="evidence" value="ECO:0007669"/>
    <property type="project" value="InterPro"/>
</dbReference>
<dbReference type="GO" id="GO:0051607">
    <property type="term" value="P:defense response to virus"/>
    <property type="evidence" value="ECO:0007669"/>
    <property type="project" value="UniProtKB-UniRule"/>
</dbReference>
<protein>
    <recommendedName>
        <fullName evidence="9">CRISPR-associated endonuclease Cas1</fullName>
        <ecNumber evidence="9">3.1.-.-</ecNumber>
    </recommendedName>
</protein>